<dbReference type="NCBIfam" id="TIGR00288">
    <property type="entry name" value="TIGR00288 family NYN domain-containing protein"/>
    <property type="match status" value="1"/>
</dbReference>
<sequence>MGVKVDFKAVRERLSKFGKELKKINIAVYVDGPNILRKELSIDLKDVKKAIEQFGRIKIGMVFLNQYASNKLLEAVVNQGFETVITVGDVDVSMAAEAVECIFNSHIQAIAFVTRDSDFTPAIVKAKRYGKETIVVLADPQSAAALKNNADHVISLGATRKG</sequence>
<dbReference type="PANTHER" id="PTHR35811">
    <property type="entry name" value="SLR1870 PROTEIN"/>
    <property type="match status" value="1"/>
</dbReference>
<dbReference type="Proteomes" id="UP000564964">
    <property type="component" value="Unassembled WGS sequence"/>
</dbReference>
<evidence type="ECO:0000259" key="1">
    <source>
        <dbReference type="Pfam" id="PF01936"/>
    </source>
</evidence>
<dbReference type="GO" id="GO:0004540">
    <property type="term" value="F:RNA nuclease activity"/>
    <property type="evidence" value="ECO:0007669"/>
    <property type="project" value="InterPro"/>
</dbReference>
<dbReference type="InterPro" id="IPR002790">
    <property type="entry name" value="CHP00288"/>
</dbReference>
<dbReference type="Pfam" id="PF01936">
    <property type="entry name" value="NYN"/>
    <property type="match status" value="1"/>
</dbReference>
<reference evidence="3" key="1">
    <citation type="journal article" date="2020" name="bioRxiv">
        <title>A rank-normalized archaeal taxonomy based on genome phylogeny resolves widespread incomplete and uneven classifications.</title>
        <authorList>
            <person name="Rinke C."/>
            <person name="Chuvochina M."/>
            <person name="Mussig A.J."/>
            <person name="Chaumeil P.-A."/>
            <person name="Waite D.W."/>
            <person name="Whitman W.B."/>
            <person name="Parks D.H."/>
            <person name="Hugenholtz P."/>
        </authorList>
    </citation>
    <scope>NUCLEOTIDE SEQUENCE [LARGE SCALE GENOMIC DNA]</scope>
</reference>
<feature type="domain" description="NYN" evidence="1">
    <location>
        <begin position="25"/>
        <end position="156"/>
    </location>
</feature>
<evidence type="ECO:0000313" key="2">
    <source>
        <dbReference type="EMBL" id="HIH16353.1"/>
    </source>
</evidence>
<dbReference type="AlphaFoldDB" id="A0A7J4JF14"/>
<accession>A0A7J4JF14</accession>
<comment type="caution">
    <text evidence="2">The sequence shown here is derived from an EMBL/GenBank/DDBJ whole genome shotgun (WGS) entry which is preliminary data.</text>
</comment>
<name>A0A7J4JF14_9ARCH</name>
<dbReference type="PANTHER" id="PTHR35811:SF1">
    <property type="entry name" value="HTH OST-TYPE DOMAIN-CONTAINING PROTEIN"/>
    <property type="match status" value="1"/>
</dbReference>
<dbReference type="InterPro" id="IPR021139">
    <property type="entry name" value="NYN"/>
</dbReference>
<organism evidence="2 3">
    <name type="scientific">Candidatus Iainarchaeum sp</name>
    <dbReference type="NCBI Taxonomy" id="3101447"/>
    <lineage>
        <taxon>Archaea</taxon>
        <taxon>Candidatus Iainarchaeota</taxon>
        <taxon>Candidatus Iainarchaeia</taxon>
        <taxon>Candidatus Iainarchaeales</taxon>
        <taxon>Candidatus Iainarchaeaceae</taxon>
        <taxon>Candidatus Iainarchaeum</taxon>
    </lineage>
</organism>
<proteinExistence type="predicted"/>
<gene>
    <name evidence="2" type="ORF">HA252_03035</name>
</gene>
<dbReference type="Gene3D" id="3.40.50.1010">
    <property type="entry name" value="5'-nuclease"/>
    <property type="match status" value="1"/>
</dbReference>
<dbReference type="EMBL" id="DUGH01000075">
    <property type="protein sequence ID" value="HIH16353.1"/>
    <property type="molecule type" value="Genomic_DNA"/>
</dbReference>
<protein>
    <submittedName>
        <fullName evidence="2">TIGR00288 family NYN domain-containing protein</fullName>
    </submittedName>
</protein>
<dbReference type="CDD" id="cd18726">
    <property type="entry name" value="PIN_LabA-like"/>
    <property type="match status" value="1"/>
</dbReference>
<evidence type="ECO:0000313" key="3">
    <source>
        <dbReference type="Proteomes" id="UP000564964"/>
    </source>
</evidence>